<dbReference type="GO" id="GO:0016853">
    <property type="term" value="F:isomerase activity"/>
    <property type="evidence" value="ECO:0007669"/>
    <property type="project" value="UniProtKB-KW"/>
</dbReference>
<dbReference type="InterPro" id="IPR045892">
    <property type="entry name" value="CrtISO-like"/>
</dbReference>
<dbReference type="GO" id="GO:0006282">
    <property type="term" value="P:regulation of DNA repair"/>
    <property type="evidence" value="ECO:0007669"/>
    <property type="project" value="InterPro"/>
</dbReference>
<dbReference type="SUPFAM" id="SSF51905">
    <property type="entry name" value="FAD/NAD(P)-binding domain"/>
    <property type="match status" value="1"/>
</dbReference>
<protein>
    <submittedName>
        <fullName evidence="5">Prolycopene isomerase, chloroplastic</fullName>
    </submittedName>
</protein>
<feature type="domain" description="PARG helical" evidence="3">
    <location>
        <begin position="827"/>
        <end position="932"/>
    </location>
</feature>
<proteinExistence type="predicted"/>
<evidence type="ECO:0000259" key="2">
    <source>
        <dbReference type="Pfam" id="PF05028"/>
    </source>
</evidence>
<organism evidence="4">
    <name type="scientific">Cladocopium goreaui</name>
    <dbReference type="NCBI Taxonomy" id="2562237"/>
    <lineage>
        <taxon>Eukaryota</taxon>
        <taxon>Sar</taxon>
        <taxon>Alveolata</taxon>
        <taxon>Dinophyceae</taxon>
        <taxon>Suessiales</taxon>
        <taxon>Symbiodiniaceae</taxon>
        <taxon>Cladocopium</taxon>
    </lineage>
</organism>
<feature type="coiled-coil region" evidence="1">
    <location>
        <begin position="291"/>
        <end position="402"/>
    </location>
</feature>
<feature type="coiled-coil region" evidence="1">
    <location>
        <begin position="110"/>
        <end position="192"/>
    </location>
</feature>
<reference evidence="4" key="1">
    <citation type="submission" date="2022-10" db="EMBL/GenBank/DDBJ databases">
        <authorList>
            <person name="Chen Y."/>
            <person name="Dougan E. K."/>
            <person name="Chan C."/>
            <person name="Rhodes N."/>
            <person name="Thang M."/>
        </authorList>
    </citation>
    <scope>NUCLEOTIDE SEQUENCE</scope>
</reference>
<dbReference type="InterPro" id="IPR036188">
    <property type="entry name" value="FAD/NAD-bd_sf"/>
</dbReference>
<dbReference type="InterPro" id="IPR046372">
    <property type="entry name" value="PARG_cat_C"/>
</dbReference>
<feature type="non-terminal residue" evidence="4">
    <location>
        <position position="1"/>
    </location>
</feature>
<dbReference type="EMBL" id="CAMXCT030006390">
    <property type="protein sequence ID" value="CAL4801825.1"/>
    <property type="molecule type" value="Genomic_DNA"/>
</dbReference>
<evidence type="ECO:0000259" key="3">
    <source>
        <dbReference type="Pfam" id="PF20811"/>
    </source>
</evidence>
<comment type="caution">
    <text evidence="4">The sequence shown here is derived from an EMBL/GenBank/DDBJ whole genome shotgun (WGS) entry which is preliminary data.</text>
</comment>
<reference evidence="5 6" key="2">
    <citation type="submission" date="2024-05" db="EMBL/GenBank/DDBJ databases">
        <authorList>
            <person name="Chen Y."/>
            <person name="Shah S."/>
            <person name="Dougan E. K."/>
            <person name="Thang M."/>
            <person name="Chan C."/>
        </authorList>
    </citation>
    <scope>NUCLEOTIDE SEQUENCE [LARGE SCALE GENOMIC DNA]</scope>
</reference>
<keyword evidence="1" id="KW-0175">Coiled coil</keyword>
<dbReference type="Pfam" id="PF05028">
    <property type="entry name" value="PARG_cat_C"/>
    <property type="match status" value="1"/>
</dbReference>
<dbReference type="EMBL" id="CAMXCT010006390">
    <property type="protein sequence ID" value="CAI4014513.1"/>
    <property type="molecule type" value="Genomic_DNA"/>
</dbReference>
<dbReference type="GO" id="GO:0016116">
    <property type="term" value="P:carotenoid metabolic process"/>
    <property type="evidence" value="ECO:0007669"/>
    <property type="project" value="InterPro"/>
</dbReference>
<gene>
    <name evidence="4" type="ORF">C1SCF055_LOCUS39415</name>
</gene>
<evidence type="ECO:0000256" key="1">
    <source>
        <dbReference type="SAM" id="Coils"/>
    </source>
</evidence>
<dbReference type="Pfam" id="PF20811">
    <property type="entry name" value="PARG_cat_N"/>
    <property type="match status" value="1"/>
</dbReference>
<dbReference type="Proteomes" id="UP001152797">
    <property type="component" value="Unassembled WGS sequence"/>
</dbReference>
<evidence type="ECO:0000313" key="5">
    <source>
        <dbReference type="EMBL" id="CAL4801825.1"/>
    </source>
</evidence>
<name>A0A9P1DQV0_9DINO</name>
<evidence type="ECO:0000313" key="4">
    <source>
        <dbReference type="EMBL" id="CAI4014513.1"/>
    </source>
</evidence>
<keyword evidence="6" id="KW-1185">Reference proteome</keyword>
<keyword evidence="5" id="KW-0413">Isomerase</keyword>
<dbReference type="AlphaFoldDB" id="A0A9P1DQV0"/>
<dbReference type="GO" id="GO:0004649">
    <property type="term" value="F:poly(ADP-ribose) glycohydrolase activity"/>
    <property type="evidence" value="ECO:0007669"/>
    <property type="project" value="InterPro"/>
</dbReference>
<dbReference type="OrthoDB" id="7777654at2759"/>
<dbReference type="EMBL" id="CAMXCT020006390">
    <property type="protein sequence ID" value="CAL1167888.1"/>
    <property type="molecule type" value="Genomic_DNA"/>
</dbReference>
<dbReference type="PANTHER" id="PTHR46313:SF3">
    <property type="entry name" value="PROLYCOPENE ISOMERASE, CHLOROPLASTIC"/>
    <property type="match status" value="1"/>
</dbReference>
<dbReference type="Gene3D" id="3.50.50.60">
    <property type="entry name" value="FAD/NAD(P)-binding domain"/>
    <property type="match status" value="1"/>
</dbReference>
<dbReference type="InterPro" id="IPR048362">
    <property type="entry name" value="PARG_helical"/>
</dbReference>
<evidence type="ECO:0000313" key="6">
    <source>
        <dbReference type="Proteomes" id="UP001152797"/>
    </source>
</evidence>
<dbReference type="PANTHER" id="PTHR46313">
    <property type="match status" value="1"/>
</dbReference>
<feature type="domain" description="PARG catalytic Macro" evidence="2">
    <location>
        <begin position="943"/>
        <end position="1146"/>
    </location>
</feature>
<accession>A0A9P1DQV0</accession>
<feature type="coiled-coil region" evidence="1">
    <location>
        <begin position="36"/>
        <end position="70"/>
    </location>
</feature>
<sequence length="1151" mass="129193">MGDDSTPPPDADSVDATGLEAAVDAGAERRALMRKVAQLTKVVMHLNSKNDESEQQYQLLSEELEEEVTAIVEGAAMEIQAETLKVKDLAEKSSLLANASRLDQLFGQQKLQLAAELQQLRAEAQELRQRQREMAELELEVTIQKVREVSQKLRESLENYRRTLERRALEMAQRHEELRSDRQAELQLAQEDFDRRLEELKTSLRREAEHARQSTEHAMLHMRRLHEAETSSQQLALLQRRQERMQRLEHDFAEERRVREAMRSGMELEMMQQRKDLEDFKASLFSVDQQVEAMRGTLEEMRCRAERASADADVARSEAAQAEAETAALAREIALLEVRQRGTAVPAPPAAVPRPKPAAPRNGLTEELREVISNTKQVENEMAMVEARLGDLEDELAEQDKTVAETMGPEGNFDFEVGNDAKWEQILKDFGGPNALQEWQRLLALAKPLGEVSKGVPAAALRGDLGAVQTLQRYFSRLPPLLLNGLKFQAPFNDLLEEAGVKDRFLKKWLDYLCFVLQALPAAGHPSAPVAYMVSDMYSSGAVLDYPKGGMGALIDALVQGLEKHQGQLRYNAHVDQILVEDGQACGVSVKGRQIRAREAVVSNASVWDTEHLLPEGSNWKSKPPECGSFMHLHLGLKAEALPSEMPLHYSVIRDWEEPIDATGNVVIISVPSVVNPALAPEGRHCLHAYLAATEPFELWKGMDRRSPEYAKLKRQRAQPLFEAVERAVPGACENIEMELIGSPLTHARFNRRHRCRAMGDERSAQGGMGSSLGAMSKVSMHTAVANFNRLWERNVSKVHDLRGFEEVFGSYPQGLEAVFKVYPDCQANFFTEVFPFIVQSASRMYPEYNLKKLQQGVVDHLMLGRELVVTLLAHMFLCTITDLARDMPYPCFDMLLFRVSTRQPQELAKLRMVIHYFDRCRLETPQGELRIYRQVRDKRRASWRDSRLPLLEIQVAPELTGFEDEVGRGCLHADFANKSLGGGVLVGGCVQEEIRFAICPELCAAMLVCPIMLENEAITIVGGEQFCTYTGYARSLAFGGDYRDPSPRDADGTPLVAITAMDALDFRGEDSSLRRQMQEPLMLRELEKAAAAFAPVDDVALRQWPVIATGNWGCGAFEGCPELKAVLQWLAASEGRRSLLYFPFELKIGP</sequence>